<evidence type="ECO:0000313" key="3">
    <source>
        <dbReference type="Proteomes" id="UP001529510"/>
    </source>
</evidence>
<evidence type="ECO:0000313" key="2">
    <source>
        <dbReference type="EMBL" id="KAL0186365.1"/>
    </source>
</evidence>
<feature type="region of interest" description="Disordered" evidence="1">
    <location>
        <begin position="51"/>
        <end position="70"/>
    </location>
</feature>
<reference evidence="2 3" key="1">
    <citation type="submission" date="2024-05" db="EMBL/GenBank/DDBJ databases">
        <title>Genome sequencing and assembly of Indian major carp, Cirrhinus mrigala (Hamilton, 1822).</title>
        <authorList>
            <person name="Mohindra V."/>
            <person name="Chowdhury L.M."/>
            <person name="Lal K."/>
            <person name="Jena J.K."/>
        </authorList>
    </citation>
    <scope>NUCLEOTIDE SEQUENCE [LARGE SCALE GENOMIC DNA]</scope>
    <source>
        <strain evidence="2">CM1030</strain>
        <tissue evidence="2">Blood</tissue>
    </source>
</reference>
<evidence type="ECO:0000256" key="1">
    <source>
        <dbReference type="SAM" id="MobiDB-lite"/>
    </source>
</evidence>
<organism evidence="2 3">
    <name type="scientific">Cirrhinus mrigala</name>
    <name type="common">Mrigala</name>
    <dbReference type="NCBI Taxonomy" id="683832"/>
    <lineage>
        <taxon>Eukaryota</taxon>
        <taxon>Metazoa</taxon>
        <taxon>Chordata</taxon>
        <taxon>Craniata</taxon>
        <taxon>Vertebrata</taxon>
        <taxon>Euteleostomi</taxon>
        <taxon>Actinopterygii</taxon>
        <taxon>Neopterygii</taxon>
        <taxon>Teleostei</taxon>
        <taxon>Ostariophysi</taxon>
        <taxon>Cypriniformes</taxon>
        <taxon>Cyprinidae</taxon>
        <taxon>Labeoninae</taxon>
        <taxon>Labeonini</taxon>
        <taxon>Cirrhinus</taxon>
    </lineage>
</organism>
<sequence length="70" mass="8107">QGFCERKLEVYRQWHHFQDLSNSQTVFHLPEDDFRSSRGVLQQAGHLYSGQIKPRSHCRGGSATQPLPQQ</sequence>
<accession>A0ABD0QJZ5</accession>
<proteinExistence type="predicted"/>
<gene>
    <name evidence="2" type="ORF">M9458_018035</name>
</gene>
<dbReference type="AlphaFoldDB" id="A0ABD0QJZ5"/>
<keyword evidence="3" id="KW-1185">Reference proteome</keyword>
<feature type="non-terminal residue" evidence="2">
    <location>
        <position position="1"/>
    </location>
</feature>
<protein>
    <submittedName>
        <fullName evidence="2">Uncharacterized protein</fullName>
    </submittedName>
</protein>
<dbReference type="EMBL" id="JAMKFB020000008">
    <property type="protein sequence ID" value="KAL0186365.1"/>
    <property type="molecule type" value="Genomic_DNA"/>
</dbReference>
<feature type="non-terminal residue" evidence="2">
    <location>
        <position position="70"/>
    </location>
</feature>
<comment type="caution">
    <text evidence="2">The sequence shown here is derived from an EMBL/GenBank/DDBJ whole genome shotgun (WGS) entry which is preliminary data.</text>
</comment>
<dbReference type="Proteomes" id="UP001529510">
    <property type="component" value="Unassembled WGS sequence"/>
</dbReference>
<name>A0ABD0QJZ5_CIRMR</name>